<comment type="caution">
    <text evidence="1">The sequence shown here is derived from an EMBL/GenBank/DDBJ whole genome shotgun (WGS) entry which is preliminary data.</text>
</comment>
<protein>
    <submittedName>
        <fullName evidence="1">Uncharacterized protein</fullName>
    </submittedName>
</protein>
<reference evidence="1 2" key="1">
    <citation type="submission" date="2018-03" db="EMBL/GenBank/DDBJ databases">
        <title>Genomic Encyclopedia of Archaeal and Bacterial Type Strains, Phase II (KMG-II): from individual species to whole genera.</title>
        <authorList>
            <person name="Goeker M."/>
        </authorList>
    </citation>
    <scope>NUCLEOTIDE SEQUENCE [LARGE SCALE GENOMIC DNA]</scope>
    <source>
        <strain evidence="1 2">DSM 44720</strain>
    </source>
</reference>
<organism evidence="1 2">
    <name type="scientific">Umezawaea tangerina</name>
    <dbReference type="NCBI Taxonomy" id="84725"/>
    <lineage>
        <taxon>Bacteria</taxon>
        <taxon>Bacillati</taxon>
        <taxon>Actinomycetota</taxon>
        <taxon>Actinomycetes</taxon>
        <taxon>Pseudonocardiales</taxon>
        <taxon>Pseudonocardiaceae</taxon>
        <taxon>Umezawaea</taxon>
    </lineage>
</organism>
<dbReference type="OrthoDB" id="3526447at2"/>
<evidence type="ECO:0000313" key="1">
    <source>
        <dbReference type="EMBL" id="PRY35344.1"/>
    </source>
</evidence>
<dbReference type="Proteomes" id="UP000239494">
    <property type="component" value="Unassembled WGS sequence"/>
</dbReference>
<accession>A0A2T0SPK7</accession>
<dbReference type="RefSeq" id="WP_106193870.1">
    <property type="nucleotide sequence ID" value="NZ_PVTF01000014.1"/>
</dbReference>
<dbReference type="AlphaFoldDB" id="A0A2T0SPK7"/>
<evidence type="ECO:0000313" key="2">
    <source>
        <dbReference type="Proteomes" id="UP000239494"/>
    </source>
</evidence>
<keyword evidence="2" id="KW-1185">Reference proteome</keyword>
<proteinExistence type="predicted"/>
<name>A0A2T0SPK7_9PSEU</name>
<gene>
    <name evidence="1" type="ORF">CLV43_114262</name>
</gene>
<sequence>MGVWYATREEVKSAMDSAITARDNNRVDRAIEAASRGVEGLTRRVFYPWFGTRTFDWPAPYSRSWRLWLDEHELTAVSLLTAGGTEIAEGDYLLGEASGPPYNCVEINRSSSASFSAGQRAVSITGVFNYPTEAEPGGALAEPLDVSETAVDVTDSAAVGVGSLIRIDSERMIVKSKSLITTGQTGTLAKDNAATNLTVASGAAFTADEVIVLDAERLLVEEVAGNTLIVRRSWDGSVLASHTGAEIFARRRLTVERGALGTTAATHDTAALIAKDLAPGPVRDLCIAEALNTIQQENSGYARQIGQGEYAREHGTRGLKDLRAEVCATYGRLTRIGTV</sequence>
<dbReference type="EMBL" id="PVTF01000014">
    <property type="protein sequence ID" value="PRY35344.1"/>
    <property type="molecule type" value="Genomic_DNA"/>
</dbReference>